<dbReference type="AlphaFoldDB" id="A0A2N1N7A2"/>
<accession>A0A2N1N7A2</accession>
<sequence length="98" mass="11310">MNFGIAISTATILADQLAIEQEISLKITRSILDEFSNSMLNFQIELVNKFQLRSMDNILSKVMYNIVDNYNKQYPDDQLSINFDFMSILKKNPHKSTS</sequence>
<reference evidence="1 2" key="2">
    <citation type="submission" date="2017-10" db="EMBL/GenBank/DDBJ databases">
        <title>Extensive intraspecific genome diversity in a model arbuscular mycorrhizal fungus.</title>
        <authorList>
            <person name="Chen E.C.H."/>
            <person name="Morin E."/>
            <person name="Baudet D."/>
            <person name="Noel J."/>
            <person name="Ndikumana S."/>
            <person name="Charron P."/>
            <person name="St-Onge C."/>
            <person name="Giorgi J."/>
            <person name="Grigoriev I.V."/>
            <person name="Roux C."/>
            <person name="Martin F.M."/>
            <person name="Corradi N."/>
        </authorList>
    </citation>
    <scope>NUCLEOTIDE SEQUENCE [LARGE SCALE GENOMIC DNA]</scope>
    <source>
        <strain evidence="1 2">C2</strain>
    </source>
</reference>
<dbReference type="Proteomes" id="UP000233469">
    <property type="component" value="Unassembled WGS sequence"/>
</dbReference>
<dbReference type="VEuPathDB" id="FungiDB:FUN_012481"/>
<evidence type="ECO:0000313" key="1">
    <source>
        <dbReference type="EMBL" id="PKK69773.1"/>
    </source>
</evidence>
<dbReference type="EMBL" id="LLXL01000690">
    <property type="protein sequence ID" value="PKK69773.1"/>
    <property type="molecule type" value="Genomic_DNA"/>
</dbReference>
<feature type="non-terminal residue" evidence="1">
    <location>
        <position position="98"/>
    </location>
</feature>
<evidence type="ECO:0000313" key="2">
    <source>
        <dbReference type="Proteomes" id="UP000233469"/>
    </source>
</evidence>
<protein>
    <submittedName>
        <fullName evidence="1">Uncharacterized protein</fullName>
    </submittedName>
</protein>
<gene>
    <name evidence="1" type="ORF">RhiirC2_747761</name>
</gene>
<comment type="caution">
    <text evidence="1">The sequence shown here is derived from an EMBL/GenBank/DDBJ whole genome shotgun (WGS) entry which is preliminary data.</text>
</comment>
<organism evidence="1 2">
    <name type="scientific">Rhizophagus irregularis</name>
    <dbReference type="NCBI Taxonomy" id="588596"/>
    <lineage>
        <taxon>Eukaryota</taxon>
        <taxon>Fungi</taxon>
        <taxon>Fungi incertae sedis</taxon>
        <taxon>Mucoromycota</taxon>
        <taxon>Glomeromycotina</taxon>
        <taxon>Glomeromycetes</taxon>
        <taxon>Glomerales</taxon>
        <taxon>Glomeraceae</taxon>
        <taxon>Rhizophagus</taxon>
    </lineage>
</organism>
<name>A0A2N1N7A2_9GLOM</name>
<reference evidence="1 2" key="1">
    <citation type="submission" date="2016-04" db="EMBL/GenBank/DDBJ databases">
        <title>Genome analyses suggest a sexual origin of heterokaryosis in a supposedly ancient asexual fungus.</title>
        <authorList>
            <person name="Ropars J."/>
            <person name="Sedzielewska K."/>
            <person name="Noel J."/>
            <person name="Charron P."/>
            <person name="Farinelli L."/>
            <person name="Marton T."/>
            <person name="Kruger M."/>
            <person name="Pelin A."/>
            <person name="Brachmann A."/>
            <person name="Corradi N."/>
        </authorList>
    </citation>
    <scope>NUCLEOTIDE SEQUENCE [LARGE SCALE GENOMIC DNA]</scope>
    <source>
        <strain evidence="1 2">C2</strain>
    </source>
</reference>
<proteinExistence type="predicted"/>
<dbReference type="VEuPathDB" id="FungiDB:RhiirA1_448228"/>